<organism evidence="2 3">
    <name type="scientific">Streptomyces composti</name>
    <dbReference type="NCBI Taxonomy" id="2720025"/>
    <lineage>
        <taxon>Bacteria</taxon>
        <taxon>Bacillati</taxon>
        <taxon>Actinomycetota</taxon>
        <taxon>Actinomycetes</taxon>
        <taxon>Kitasatosporales</taxon>
        <taxon>Streptomycetaceae</taxon>
        <taxon>Streptomyces</taxon>
    </lineage>
</organism>
<keyword evidence="3" id="KW-1185">Reference proteome</keyword>
<feature type="domain" description="CHAT" evidence="1">
    <location>
        <begin position="414"/>
        <end position="713"/>
    </location>
</feature>
<name>A0ABX1A0W8_9ACTN</name>
<dbReference type="Pfam" id="PF12770">
    <property type="entry name" value="CHAT"/>
    <property type="match status" value="1"/>
</dbReference>
<evidence type="ECO:0000313" key="3">
    <source>
        <dbReference type="Proteomes" id="UP000730591"/>
    </source>
</evidence>
<sequence>HDPLLQEAIETIDEALRQISSGGEELRRTTEYPLPLSDLGTLLVALGGRRGRKKDSASRAQARRDFLRARDVLADAIRLLPPRHQSLPKIQAQYGQALRALGILEDDRPLRQRGLTVQRRSLENVPEDSPDWAQQALLLGEDFVDEAWAAATPEEMNEAFDLFMRAARQPSGAASVRWQAALDAVELRVAQQDWSSALQACTAAIDVLPRLAWGGLGLDDKLRALGDTSQTVSLLASVALNAGAPERALEILEHGRGLLLSQALDRRADLDAVRRHAPELAARLAQLSEEPAHGGDTAAAGVRRRRLQYRWEETVEEVRRLPGLADFLKPLPYRELVAVAEHGPVVVLTSSPLRSDALVLYEGSLSVVPLPLFRHTRAVRRAGHLSLLQQASRRDETSGAADGGLDDLRDYLTDLLGWLWAAVAEPVLAALPDRCRAVPDPARIWWCPTGVFNHLPVHAASRLDLRDPDHVNQESLADTFVSSYTPTLRALRTARRAEAAQPSTAASPVLLVGVGRTPPGSQLPPIADATEEIEEVARLFPADPRPLCDEEATRDLVLQRIRAGGWFHFAGHGDQGAEEPDGRLYLWDCRSSGPLLMRDIAGLRLQRAELAYLSACRTHVTPRAHSDEPVSLAGSLQLAGYRHVVATQWEVQSYRARKVAARFYRELLEGDVGSGATAPAAARAAHALHVAVGEQRRRFPERVEVWASYIHLGA</sequence>
<dbReference type="Proteomes" id="UP000730591">
    <property type="component" value="Unassembled WGS sequence"/>
</dbReference>
<accession>A0ABX1A0W8</accession>
<reference evidence="2 3" key="1">
    <citation type="submission" date="2020-03" db="EMBL/GenBank/DDBJ databases">
        <title>WGS of actinomycetes isolated from Thailand.</title>
        <authorList>
            <person name="Thawai C."/>
        </authorList>
    </citation>
    <scope>NUCLEOTIDE SEQUENCE [LARGE SCALE GENOMIC DNA]</scope>
    <source>
        <strain evidence="2 3">SBST2-5</strain>
    </source>
</reference>
<comment type="caution">
    <text evidence="2">The sequence shown here is derived from an EMBL/GenBank/DDBJ whole genome shotgun (WGS) entry which is preliminary data.</text>
</comment>
<protein>
    <submittedName>
        <fullName evidence="2">CHAT domain-containing protein</fullName>
    </submittedName>
</protein>
<evidence type="ECO:0000313" key="2">
    <source>
        <dbReference type="EMBL" id="NJP50030.1"/>
    </source>
</evidence>
<evidence type="ECO:0000259" key="1">
    <source>
        <dbReference type="Pfam" id="PF12770"/>
    </source>
</evidence>
<dbReference type="EMBL" id="JAATEM010000008">
    <property type="protein sequence ID" value="NJP50030.1"/>
    <property type="molecule type" value="Genomic_DNA"/>
</dbReference>
<dbReference type="InterPro" id="IPR024983">
    <property type="entry name" value="CHAT_dom"/>
</dbReference>
<feature type="non-terminal residue" evidence="2">
    <location>
        <position position="1"/>
    </location>
</feature>
<gene>
    <name evidence="2" type="ORF">HCJ93_08080</name>
</gene>
<dbReference type="RefSeq" id="WP_167992489.1">
    <property type="nucleotide sequence ID" value="NZ_JAATEM010000008.1"/>
</dbReference>
<proteinExistence type="predicted"/>